<protein>
    <submittedName>
        <fullName evidence="3">Putative oxidoreductase YdjG</fullName>
    </submittedName>
</protein>
<feature type="domain" description="NADP-dependent oxidoreductase" evidence="2">
    <location>
        <begin position="15"/>
        <end position="331"/>
    </location>
</feature>
<organism evidence="3 4">
    <name type="scientific">Salmonella enterica subsp. enterica serovar Uganda str. R8-3404</name>
    <dbReference type="NCBI Taxonomy" id="913083"/>
    <lineage>
        <taxon>Bacteria</taxon>
        <taxon>Pseudomonadati</taxon>
        <taxon>Pseudomonadota</taxon>
        <taxon>Gammaproteobacteria</taxon>
        <taxon>Enterobacterales</taxon>
        <taxon>Enterobacteriaceae</taxon>
        <taxon>Salmonella</taxon>
    </lineage>
</organism>
<dbReference type="InterPro" id="IPR023210">
    <property type="entry name" value="NADP_OxRdtase_dom"/>
</dbReference>
<dbReference type="EMBL" id="AFCV01000707">
    <property type="protein sequence ID" value="EHC91338.1"/>
    <property type="molecule type" value="Genomic_DNA"/>
</dbReference>
<dbReference type="GO" id="GO:0016491">
    <property type="term" value="F:oxidoreductase activity"/>
    <property type="evidence" value="ECO:0007669"/>
    <property type="project" value="UniProtKB-KW"/>
</dbReference>
<dbReference type="GO" id="GO:0005829">
    <property type="term" value="C:cytosol"/>
    <property type="evidence" value="ECO:0007669"/>
    <property type="project" value="TreeGrafter"/>
</dbReference>
<sequence length="340" mass="38048">MKMIPLGNTDIALSRMGLGTWAIGGGPAWNGNLDMQFCIDTIVEAHRCGINLIDTAPGYNFGNSEVIVGQALKKLPRNEMVVETKCGIVWEREGSLFNKVGDRDRQLYKNLSLGDRQLYKNLSPDSIRKEVDASLQRLGIDYIDIYMTHWQSVPPFFTPIAETVGVLNELKAEGKIRSIGAANVDVSHIREYLKHGELDIIQAKYSILDRALETELLPLCREHGIVVQVYSPLEQGLLTGTITRDYVPGGARANKLWFQRENMLRVIDMLEQWQPLCDKYHCAVPTLALAWILRQSELISILSGATSPEQVRENIAALSITLTDDDALLMRQMAEALDNP</sequence>
<dbReference type="InterPro" id="IPR050523">
    <property type="entry name" value="AKR_Detox_Biosynth"/>
</dbReference>
<evidence type="ECO:0000256" key="1">
    <source>
        <dbReference type="ARBA" id="ARBA00023002"/>
    </source>
</evidence>
<dbReference type="SUPFAM" id="SSF51430">
    <property type="entry name" value="NAD(P)-linked oxidoreductase"/>
    <property type="match status" value="1"/>
</dbReference>
<dbReference type="InterPro" id="IPR020471">
    <property type="entry name" value="AKR"/>
</dbReference>
<name>A0A6C8H2I7_SALET</name>
<proteinExistence type="predicted"/>
<dbReference type="AlphaFoldDB" id="A0A6C8H2I7"/>
<comment type="caution">
    <text evidence="3">The sequence shown here is derived from an EMBL/GenBank/DDBJ whole genome shotgun (WGS) entry which is preliminary data.</text>
</comment>
<dbReference type="PANTHER" id="PTHR43364">
    <property type="entry name" value="NADH-SPECIFIC METHYLGLYOXAL REDUCTASE-RELATED"/>
    <property type="match status" value="1"/>
</dbReference>
<evidence type="ECO:0000313" key="3">
    <source>
        <dbReference type="EMBL" id="EHC91338.1"/>
    </source>
</evidence>
<keyword evidence="1" id="KW-0560">Oxidoreductase</keyword>
<reference evidence="3 4" key="1">
    <citation type="journal article" date="2011" name="BMC Genomics">
        <title>Genome sequencing reveals diversification of virulence factor content and possible host adaptation in distinct subpopulations of Salmonella enterica.</title>
        <authorList>
            <person name="den Bakker H.C."/>
            <person name="Moreno Switt A.I."/>
            <person name="Govoni G."/>
            <person name="Cummings C.A."/>
            <person name="Ranieri M.L."/>
            <person name="Degoricija L."/>
            <person name="Hoelzer K."/>
            <person name="Rodriguez-Rivera L.D."/>
            <person name="Brown S."/>
            <person name="Bolchacova E."/>
            <person name="Furtado M.R."/>
            <person name="Wiedmann M."/>
        </authorList>
    </citation>
    <scope>NUCLEOTIDE SEQUENCE [LARGE SCALE GENOMIC DNA]</scope>
    <source>
        <strain evidence="3 4">R8-3404</strain>
    </source>
</reference>
<dbReference type="Proteomes" id="UP000003915">
    <property type="component" value="Unassembled WGS sequence"/>
</dbReference>
<evidence type="ECO:0000313" key="4">
    <source>
        <dbReference type="Proteomes" id="UP000003915"/>
    </source>
</evidence>
<dbReference type="Gene3D" id="3.20.20.100">
    <property type="entry name" value="NADP-dependent oxidoreductase domain"/>
    <property type="match status" value="1"/>
</dbReference>
<dbReference type="Pfam" id="PF00248">
    <property type="entry name" value="Aldo_ket_red"/>
    <property type="match status" value="1"/>
</dbReference>
<dbReference type="PRINTS" id="PR00069">
    <property type="entry name" value="ALDKETRDTASE"/>
</dbReference>
<evidence type="ECO:0000259" key="2">
    <source>
        <dbReference type="Pfam" id="PF00248"/>
    </source>
</evidence>
<gene>
    <name evidence="3" type="ORF">LTSEUGA_2731</name>
</gene>
<dbReference type="InterPro" id="IPR036812">
    <property type="entry name" value="NAD(P)_OxRdtase_dom_sf"/>
</dbReference>
<dbReference type="CDD" id="cd19149">
    <property type="entry name" value="AKR_AKR11B2"/>
    <property type="match status" value="1"/>
</dbReference>
<dbReference type="PANTHER" id="PTHR43364:SF4">
    <property type="entry name" value="NAD(P)-LINKED OXIDOREDUCTASE SUPERFAMILY PROTEIN"/>
    <property type="match status" value="1"/>
</dbReference>
<accession>A0A6C8H2I7</accession>